<dbReference type="Proteomes" id="UP000447876">
    <property type="component" value="Unassembled WGS sequence"/>
</dbReference>
<dbReference type="Pfam" id="PF13416">
    <property type="entry name" value="SBP_bac_8"/>
    <property type="match status" value="1"/>
</dbReference>
<dbReference type="PROSITE" id="PS51257">
    <property type="entry name" value="PROKAR_LIPOPROTEIN"/>
    <property type="match status" value="1"/>
</dbReference>
<evidence type="ECO:0000256" key="1">
    <source>
        <dbReference type="SAM" id="SignalP"/>
    </source>
</evidence>
<dbReference type="InterPro" id="IPR006059">
    <property type="entry name" value="SBP"/>
</dbReference>
<dbReference type="SUPFAM" id="SSF53850">
    <property type="entry name" value="Periplasmic binding protein-like II"/>
    <property type="match status" value="1"/>
</dbReference>
<feature type="chain" id="PRO_5039017730" evidence="1">
    <location>
        <begin position="22"/>
        <end position="463"/>
    </location>
</feature>
<comment type="caution">
    <text evidence="2">The sequence shown here is derived from an EMBL/GenBank/DDBJ whole genome shotgun (WGS) entry which is preliminary data.</text>
</comment>
<feature type="signal peptide" evidence="1">
    <location>
        <begin position="1"/>
        <end position="21"/>
    </location>
</feature>
<dbReference type="InterPro" id="IPR050490">
    <property type="entry name" value="Bact_solute-bd_prot1"/>
</dbReference>
<dbReference type="RefSeq" id="WP_155609663.1">
    <property type="nucleotide sequence ID" value="NZ_WNZW01000001.1"/>
</dbReference>
<evidence type="ECO:0000313" key="3">
    <source>
        <dbReference type="Proteomes" id="UP000447876"/>
    </source>
</evidence>
<dbReference type="PANTHER" id="PTHR43649">
    <property type="entry name" value="ARABINOSE-BINDING PROTEIN-RELATED"/>
    <property type="match status" value="1"/>
</dbReference>
<name>A0A7X3CLY9_9BACL</name>
<dbReference type="OrthoDB" id="9763054at2"/>
<proteinExistence type="predicted"/>
<accession>A0A7X3CLY9</accession>
<dbReference type="AlphaFoldDB" id="A0A7X3CLY9"/>
<sequence length="463" mass="50681">MNKLKKMLGIMLVFTLVTVLAAACGKGDNSAAGENGAKGEGASGGAKEIYFLNFKPEIAEVYEKIAKDYEAETGVKVKVVTAASGTYETKLKSEISKKDAPTIFQINGPVGYQAWKDYTLDLKDSKLYSYLSDPSLAVTSEGGVYGIPYVVEGYGIIYNDAIMQKYFALPDKAVSISSASEINNFSTLKAVVEDMTAKKDQLGIKGVFASTSLGAGEQWRWQTHLANLPLYYEFNDNTEFDNTVLAGLAANEVQFKYADNFKNIFDLYTNNSVTKGALLGGKSVADSMAEFALGQAAMVQNGNWAWGQINEVGGNVVKAEDIKFLPIYTGVSGEEKQGLAIGTENYLAINSKVSPEKQQASIDFLEWLFTSDKGKAYVTQELGFIAPFNTFNENEKPADPLAKEVMSWMEKDVTSVPWTFAAFPSEEFKNQFGDALLQYVQGNQSWDEVVKVFTESWAAEKAK</sequence>
<dbReference type="Gene3D" id="3.40.190.10">
    <property type="entry name" value="Periplasmic binding protein-like II"/>
    <property type="match status" value="1"/>
</dbReference>
<gene>
    <name evidence="2" type="ORF">GNP95_04525</name>
</gene>
<evidence type="ECO:0000313" key="2">
    <source>
        <dbReference type="EMBL" id="MUG44264.1"/>
    </source>
</evidence>
<keyword evidence="1" id="KW-0732">Signal</keyword>
<organism evidence="2 3">
    <name type="scientific">Paenibacillus woosongensis</name>
    <dbReference type="NCBI Taxonomy" id="307580"/>
    <lineage>
        <taxon>Bacteria</taxon>
        <taxon>Bacillati</taxon>
        <taxon>Bacillota</taxon>
        <taxon>Bacilli</taxon>
        <taxon>Bacillales</taxon>
        <taxon>Paenibacillaceae</taxon>
        <taxon>Paenibacillus</taxon>
    </lineage>
</organism>
<reference evidence="2 3" key="1">
    <citation type="submission" date="2019-11" db="EMBL/GenBank/DDBJ databases">
        <title>Draft genome sequences of five Paenibacillus species of dairy origin.</title>
        <authorList>
            <person name="Olajide A.M."/>
            <person name="Chen S."/>
            <person name="Lapointe G."/>
        </authorList>
    </citation>
    <scope>NUCLEOTIDE SEQUENCE [LARGE SCALE GENOMIC DNA]</scope>
    <source>
        <strain evidence="2 3">12CR55</strain>
    </source>
</reference>
<protein>
    <submittedName>
        <fullName evidence="2">Extracellular solute-binding protein</fullName>
    </submittedName>
</protein>
<dbReference type="EMBL" id="WNZW01000001">
    <property type="protein sequence ID" value="MUG44264.1"/>
    <property type="molecule type" value="Genomic_DNA"/>
</dbReference>